<reference evidence="6" key="1">
    <citation type="submission" date="2009-02" db="EMBL/GenBank/DDBJ databases">
        <authorList>
            <person name="Fulton L."/>
            <person name="Clifton S."/>
            <person name="Fulton B."/>
            <person name="Xu J."/>
            <person name="Minx P."/>
            <person name="Pepin K.H."/>
            <person name="Johnson M."/>
            <person name="Bhonagiri V."/>
            <person name="Nash W.E."/>
            <person name="Mardis E.R."/>
            <person name="Wilson R.K."/>
        </authorList>
    </citation>
    <scope>NUCLEOTIDE SEQUENCE [LARGE SCALE GENOMIC DNA]</scope>
    <source>
        <strain evidence="6">DSM 15053</strain>
    </source>
</reference>
<protein>
    <submittedName>
        <fullName evidence="6">SIS domain protein</fullName>
    </submittedName>
</protein>
<feature type="domain" description="HTH rpiR-type" evidence="4">
    <location>
        <begin position="1"/>
        <end position="66"/>
    </location>
</feature>
<dbReference type="GO" id="GO:1901135">
    <property type="term" value="P:carbohydrate derivative metabolic process"/>
    <property type="evidence" value="ECO:0007669"/>
    <property type="project" value="InterPro"/>
</dbReference>
<dbReference type="InterPro" id="IPR036388">
    <property type="entry name" value="WH-like_DNA-bd_sf"/>
</dbReference>
<name>C0BYY2_9FIRM</name>
<dbReference type="PROSITE" id="PS51464">
    <property type="entry name" value="SIS"/>
    <property type="match status" value="1"/>
</dbReference>
<gene>
    <name evidence="6" type="ORF">CLOHYLEM_05021</name>
</gene>
<dbReference type="PANTHER" id="PTHR30514:SF1">
    <property type="entry name" value="HTH-TYPE TRANSCRIPTIONAL REGULATOR HEXR-RELATED"/>
    <property type="match status" value="1"/>
</dbReference>
<keyword evidence="1" id="KW-0805">Transcription regulation</keyword>
<dbReference type="Gene3D" id="3.40.50.10490">
    <property type="entry name" value="Glucose-6-phosphate isomerase like protein, domain 1"/>
    <property type="match status" value="1"/>
</dbReference>
<evidence type="ECO:0000259" key="5">
    <source>
        <dbReference type="PROSITE" id="PS51464"/>
    </source>
</evidence>
<comment type="caution">
    <text evidence="6">The sequence shown here is derived from an EMBL/GenBank/DDBJ whole genome shotgun (WGS) entry which is preliminary data.</text>
</comment>
<dbReference type="STRING" id="553973.CLOHYLEM_05021"/>
<dbReference type="InterPro" id="IPR009057">
    <property type="entry name" value="Homeodomain-like_sf"/>
</dbReference>
<evidence type="ECO:0000256" key="1">
    <source>
        <dbReference type="ARBA" id="ARBA00023015"/>
    </source>
</evidence>
<proteinExistence type="predicted"/>
<evidence type="ECO:0000313" key="6">
    <source>
        <dbReference type="EMBL" id="EEG75060.1"/>
    </source>
</evidence>
<dbReference type="GO" id="GO:0097367">
    <property type="term" value="F:carbohydrate derivative binding"/>
    <property type="evidence" value="ECO:0007669"/>
    <property type="project" value="InterPro"/>
</dbReference>
<dbReference type="Pfam" id="PF01418">
    <property type="entry name" value="HTH_6"/>
    <property type="match status" value="1"/>
</dbReference>
<keyword evidence="3" id="KW-0804">Transcription</keyword>
<organism evidence="6 7">
    <name type="scientific">[Clostridium] hylemonae DSM 15053</name>
    <dbReference type="NCBI Taxonomy" id="553973"/>
    <lineage>
        <taxon>Bacteria</taxon>
        <taxon>Bacillati</taxon>
        <taxon>Bacillota</taxon>
        <taxon>Clostridia</taxon>
        <taxon>Lachnospirales</taxon>
        <taxon>Lachnospiraceae</taxon>
    </lineage>
</organism>
<dbReference type="PANTHER" id="PTHR30514">
    <property type="entry name" value="GLUCOKINASE"/>
    <property type="match status" value="1"/>
</dbReference>
<dbReference type="InterPro" id="IPR047640">
    <property type="entry name" value="RpiR-like"/>
</dbReference>
<dbReference type="InterPro" id="IPR001347">
    <property type="entry name" value="SIS_dom"/>
</dbReference>
<evidence type="ECO:0000256" key="2">
    <source>
        <dbReference type="ARBA" id="ARBA00023125"/>
    </source>
</evidence>
<keyword evidence="7" id="KW-1185">Reference proteome</keyword>
<evidence type="ECO:0000313" key="7">
    <source>
        <dbReference type="Proteomes" id="UP000004893"/>
    </source>
</evidence>
<dbReference type="Gene3D" id="1.10.10.10">
    <property type="entry name" value="Winged helix-like DNA-binding domain superfamily/Winged helix DNA-binding domain"/>
    <property type="match status" value="1"/>
</dbReference>
<dbReference type="Proteomes" id="UP000004893">
    <property type="component" value="Unassembled WGS sequence"/>
</dbReference>
<dbReference type="InterPro" id="IPR035472">
    <property type="entry name" value="RpiR-like_SIS"/>
</dbReference>
<dbReference type="HOGENOM" id="CLU_055769_0_1_9"/>
<dbReference type="GO" id="GO:0003677">
    <property type="term" value="F:DNA binding"/>
    <property type="evidence" value="ECO:0007669"/>
    <property type="project" value="UniProtKB-KW"/>
</dbReference>
<dbReference type="Pfam" id="PF01380">
    <property type="entry name" value="SIS"/>
    <property type="match status" value="1"/>
</dbReference>
<dbReference type="EMBL" id="ABYI02000018">
    <property type="protein sequence ID" value="EEG75060.1"/>
    <property type="molecule type" value="Genomic_DNA"/>
</dbReference>
<evidence type="ECO:0000259" key="4">
    <source>
        <dbReference type="PROSITE" id="PS51071"/>
    </source>
</evidence>
<dbReference type="SUPFAM" id="SSF53697">
    <property type="entry name" value="SIS domain"/>
    <property type="match status" value="1"/>
</dbReference>
<dbReference type="SUPFAM" id="SSF46689">
    <property type="entry name" value="Homeodomain-like"/>
    <property type="match status" value="1"/>
</dbReference>
<dbReference type="eggNOG" id="COG1737">
    <property type="taxonomic scope" value="Bacteria"/>
</dbReference>
<dbReference type="PROSITE" id="PS51071">
    <property type="entry name" value="HTH_RPIR"/>
    <property type="match status" value="1"/>
</dbReference>
<dbReference type="PROSITE" id="PS00356">
    <property type="entry name" value="HTH_LACI_1"/>
    <property type="match status" value="1"/>
</dbReference>
<dbReference type="GO" id="GO:0003700">
    <property type="term" value="F:DNA-binding transcription factor activity"/>
    <property type="evidence" value="ECO:0007669"/>
    <property type="project" value="InterPro"/>
</dbReference>
<dbReference type="InterPro" id="IPR000281">
    <property type="entry name" value="HTH_RpiR"/>
</dbReference>
<dbReference type="AlphaFoldDB" id="C0BYY2"/>
<dbReference type="InterPro" id="IPR046348">
    <property type="entry name" value="SIS_dom_sf"/>
</dbReference>
<keyword evidence="2" id="KW-0238">DNA-binding</keyword>
<dbReference type="CDD" id="cd05013">
    <property type="entry name" value="SIS_RpiR"/>
    <property type="match status" value="1"/>
</dbReference>
<feature type="domain" description="SIS" evidence="5">
    <location>
        <begin position="115"/>
        <end position="244"/>
    </location>
</feature>
<sequence length="280" mass="31151">MHFNPAMRRIADILITDTQSLLNCSIGDIAEKSNVSAASVTRFVQILGYKNFKAFRQSLQEYLLAGQDQLSVTSSEIAMSESSAPESICNYVIQSEIEMLRDTLSLMDFPTMDKVAKKICSARHVIFIGEGRSYIAAQSACNRFDRLGILCSCYGDPHSMLPAIGMAQPEDLIVGISNFGHSRPVVNCIKYAREHGVPTVAITSSQDSPLAQQAESLIITGFNYNNLANQGEIICYEPMSENLPQFSLIDCLYLIAGNYQSKERVNRYYECTRLIEAERI</sequence>
<reference evidence="6" key="2">
    <citation type="submission" date="2013-06" db="EMBL/GenBank/DDBJ databases">
        <title>Draft genome sequence of Clostridium hylemonae (DSM 15053).</title>
        <authorList>
            <person name="Sudarsanam P."/>
            <person name="Ley R."/>
            <person name="Guruge J."/>
            <person name="Turnbaugh P.J."/>
            <person name="Mahowald M."/>
            <person name="Liep D."/>
            <person name="Gordon J."/>
        </authorList>
    </citation>
    <scope>NUCLEOTIDE SEQUENCE</scope>
    <source>
        <strain evidence="6">DSM 15053</strain>
    </source>
</reference>
<evidence type="ECO:0000256" key="3">
    <source>
        <dbReference type="ARBA" id="ARBA00023163"/>
    </source>
</evidence>
<accession>C0BYY2</accession>